<dbReference type="GO" id="GO:0016757">
    <property type="term" value="F:glycosyltransferase activity"/>
    <property type="evidence" value="ECO:0007669"/>
    <property type="project" value="InterPro"/>
</dbReference>
<evidence type="ECO:0000259" key="1">
    <source>
        <dbReference type="Pfam" id="PF00534"/>
    </source>
</evidence>
<organism evidence="3 4">
    <name type="scientific">Candidatus Gottesmanbacteria bacterium GW2011_GWA2_42_18</name>
    <dbReference type="NCBI Taxonomy" id="1618442"/>
    <lineage>
        <taxon>Bacteria</taxon>
        <taxon>Candidatus Gottesmaniibacteriota</taxon>
    </lineage>
</organism>
<sequence length="378" mass="43391">MRILIITATYVPSINGIAITLLQQKEELEKRGHDVTLVAPYHQDGNIEKNVIRVPSLPNPFASDYPIPVPFIRSLESYRKIRKAEIIYFHHPFYMGKLSLMLAKSWKVPSVFFYHTQYKKYTQNFLPNNYLFKHIPDLVNRQVKNIINSSDAVIVETNSVLDELKKQGIKVKITVIPTGRKFVSRTNSIEDLRIKYKIPSNKVVILTVSRLSKEKNLNTLINIYKKLKRLPEAILVIVGDGSEKQKLINLCKINNIENVLFTGKIDFSEIHEFYQLADVFAYPSISDTQAIVLSEAMSFGLPLIGFSAPGPIDFINHAENGFIAHNETDFLAYLEKLISRHDLRKRMGARSYLDSGKYTFENTVNLTEQLFREVINNQ</sequence>
<reference evidence="3 4" key="1">
    <citation type="journal article" date="2015" name="Nature">
        <title>rRNA introns, odd ribosomes, and small enigmatic genomes across a large radiation of phyla.</title>
        <authorList>
            <person name="Brown C.T."/>
            <person name="Hug L.A."/>
            <person name="Thomas B.C."/>
            <person name="Sharon I."/>
            <person name="Castelle C.J."/>
            <person name="Singh A."/>
            <person name="Wilkins M.J."/>
            <person name="Williams K.H."/>
            <person name="Banfield J.F."/>
        </authorList>
    </citation>
    <scope>NUCLEOTIDE SEQUENCE [LARGE SCALE GENOMIC DNA]</scope>
</reference>
<evidence type="ECO:0000259" key="2">
    <source>
        <dbReference type="Pfam" id="PF13439"/>
    </source>
</evidence>
<dbReference type="InterPro" id="IPR001296">
    <property type="entry name" value="Glyco_trans_1"/>
</dbReference>
<gene>
    <name evidence="3" type="ORF">UV09_C0028G0005</name>
</gene>
<accession>A0A0G0ZAP9</accession>
<protein>
    <submittedName>
        <fullName evidence="3">Glycosyltransferase</fullName>
    </submittedName>
</protein>
<proteinExistence type="predicted"/>
<name>A0A0G0ZAP9_9BACT</name>
<dbReference type="Gene3D" id="3.40.50.2000">
    <property type="entry name" value="Glycogen Phosphorylase B"/>
    <property type="match status" value="2"/>
</dbReference>
<feature type="domain" description="Glycosyltransferase subfamily 4-like N-terminal" evidence="2">
    <location>
        <begin position="14"/>
        <end position="179"/>
    </location>
</feature>
<feature type="domain" description="Glycosyl transferase family 1" evidence="1">
    <location>
        <begin position="189"/>
        <end position="352"/>
    </location>
</feature>
<dbReference type="Pfam" id="PF00534">
    <property type="entry name" value="Glycos_transf_1"/>
    <property type="match status" value="1"/>
</dbReference>
<dbReference type="InterPro" id="IPR050194">
    <property type="entry name" value="Glycosyltransferase_grp1"/>
</dbReference>
<dbReference type="SUPFAM" id="SSF53756">
    <property type="entry name" value="UDP-Glycosyltransferase/glycogen phosphorylase"/>
    <property type="match status" value="1"/>
</dbReference>
<comment type="caution">
    <text evidence="3">The sequence shown here is derived from an EMBL/GenBank/DDBJ whole genome shotgun (WGS) entry which is preliminary data.</text>
</comment>
<evidence type="ECO:0000313" key="3">
    <source>
        <dbReference type="EMBL" id="KKS45785.1"/>
    </source>
</evidence>
<dbReference type="InterPro" id="IPR028098">
    <property type="entry name" value="Glyco_trans_4-like_N"/>
</dbReference>
<dbReference type="Proteomes" id="UP000034320">
    <property type="component" value="Unassembled WGS sequence"/>
</dbReference>
<keyword evidence="3" id="KW-0808">Transferase</keyword>
<dbReference type="PANTHER" id="PTHR45947:SF3">
    <property type="entry name" value="SULFOQUINOVOSYL TRANSFERASE SQD2"/>
    <property type="match status" value="1"/>
</dbReference>
<dbReference type="AlphaFoldDB" id="A0A0G0ZAP9"/>
<dbReference type="PANTHER" id="PTHR45947">
    <property type="entry name" value="SULFOQUINOVOSYL TRANSFERASE SQD2"/>
    <property type="match status" value="1"/>
</dbReference>
<dbReference type="EMBL" id="LCDD01000028">
    <property type="protein sequence ID" value="KKS45785.1"/>
    <property type="molecule type" value="Genomic_DNA"/>
</dbReference>
<dbReference type="Pfam" id="PF13439">
    <property type="entry name" value="Glyco_transf_4"/>
    <property type="match status" value="1"/>
</dbReference>
<evidence type="ECO:0000313" key="4">
    <source>
        <dbReference type="Proteomes" id="UP000034320"/>
    </source>
</evidence>